<evidence type="ECO:0000256" key="2">
    <source>
        <dbReference type="SAM" id="Phobius"/>
    </source>
</evidence>
<evidence type="ECO:0000313" key="4">
    <source>
        <dbReference type="Proteomes" id="UP000807353"/>
    </source>
</evidence>
<feature type="compositionally biased region" description="Polar residues" evidence="1">
    <location>
        <begin position="159"/>
        <end position="176"/>
    </location>
</feature>
<gene>
    <name evidence="3" type="ORF">BDZ94DRAFT_481480</name>
</gene>
<keyword evidence="4" id="KW-1185">Reference proteome</keyword>
<feature type="transmembrane region" description="Helical" evidence="2">
    <location>
        <begin position="20"/>
        <end position="42"/>
    </location>
</feature>
<keyword evidence="2" id="KW-1133">Transmembrane helix</keyword>
<dbReference type="Proteomes" id="UP000807353">
    <property type="component" value="Unassembled WGS sequence"/>
</dbReference>
<comment type="caution">
    <text evidence="3">The sequence shown here is derived from an EMBL/GenBank/DDBJ whole genome shotgun (WGS) entry which is preliminary data.</text>
</comment>
<dbReference type="EMBL" id="MU150478">
    <property type="protein sequence ID" value="KAF9455996.1"/>
    <property type="molecule type" value="Genomic_DNA"/>
</dbReference>
<reference evidence="3" key="1">
    <citation type="submission" date="2020-11" db="EMBL/GenBank/DDBJ databases">
        <authorList>
            <consortium name="DOE Joint Genome Institute"/>
            <person name="Ahrendt S."/>
            <person name="Riley R."/>
            <person name="Andreopoulos W."/>
            <person name="Labutti K."/>
            <person name="Pangilinan J."/>
            <person name="Ruiz-Duenas F.J."/>
            <person name="Barrasa J.M."/>
            <person name="Sanchez-Garcia M."/>
            <person name="Camarero S."/>
            <person name="Miyauchi S."/>
            <person name="Serrano A."/>
            <person name="Linde D."/>
            <person name="Babiker R."/>
            <person name="Drula E."/>
            <person name="Ayuso-Fernandez I."/>
            <person name="Pacheco R."/>
            <person name="Padilla G."/>
            <person name="Ferreira P."/>
            <person name="Barriuso J."/>
            <person name="Kellner H."/>
            <person name="Castanera R."/>
            <person name="Alfaro M."/>
            <person name="Ramirez L."/>
            <person name="Pisabarro A.G."/>
            <person name="Kuo A."/>
            <person name="Tritt A."/>
            <person name="Lipzen A."/>
            <person name="He G."/>
            <person name="Yan M."/>
            <person name="Ng V."/>
            <person name="Cullen D."/>
            <person name="Martin F."/>
            <person name="Rosso M.-N."/>
            <person name="Henrissat B."/>
            <person name="Hibbett D."/>
            <person name="Martinez A.T."/>
            <person name="Grigoriev I.V."/>
        </authorList>
    </citation>
    <scope>NUCLEOTIDE SEQUENCE</scope>
    <source>
        <strain evidence="3">CBS 247.69</strain>
    </source>
</reference>
<keyword evidence="2" id="KW-0472">Membrane</keyword>
<proteinExistence type="predicted"/>
<keyword evidence="2" id="KW-0812">Transmembrane</keyword>
<feature type="transmembrane region" description="Helical" evidence="2">
    <location>
        <begin position="78"/>
        <end position="97"/>
    </location>
</feature>
<evidence type="ECO:0000256" key="1">
    <source>
        <dbReference type="SAM" id="MobiDB-lite"/>
    </source>
</evidence>
<dbReference type="AlphaFoldDB" id="A0A9P5XUL8"/>
<evidence type="ECO:0000313" key="3">
    <source>
        <dbReference type="EMBL" id="KAF9455996.1"/>
    </source>
</evidence>
<organism evidence="3 4">
    <name type="scientific">Collybia nuda</name>
    <dbReference type="NCBI Taxonomy" id="64659"/>
    <lineage>
        <taxon>Eukaryota</taxon>
        <taxon>Fungi</taxon>
        <taxon>Dikarya</taxon>
        <taxon>Basidiomycota</taxon>
        <taxon>Agaricomycotina</taxon>
        <taxon>Agaricomycetes</taxon>
        <taxon>Agaricomycetidae</taxon>
        <taxon>Agaricales</taxon>
        <taxon>Tricholomatineae</taxon>
        <taxon>Clitocybaceae</taxon>
        <taxon>Collybia</taxon>
    </lineage>
</organism>
<dbReference type="OrthoDB" id="2500246at2759"/>
<feature type="transmembrane region" description="Helical" evidence="2">
    <location>
        <begin position="54"/>
        <end position="72"/>
    </location>
</feature>
<protein>
    <submittedName>
        <fullName evidence="3">Uncharacterized protein</fullName>
    </submittedName>
</protein>
<feature type="region of interest" description="Disordered" evidence="1">
    <location>
        <begin position="131"/>
        <end position="176"/>
    </location>
</feature>
<name>A0A9P5XUL8_9AGAR</name>
<sequence>MDFIQGLDPSKLVLAETVLSFLLSPFTSPSYNLAIFLFGVYAQENTENIQPLQTFTGLLGGSAIFDIVWMVSHEQNGLVKLLSIVLLLLKVPTFLAFGNALRHRGSQFSGLRGGDISGPTIWSMPGGFTSSGREGYQNVDEERPRPSHHTQPPVPNPSNPAQAMHTESTPTPYQML</sequence>
<accession>A0A9P5XUL8</accession>